<dbReference type="PANTHER" id="PTHR12080:SF111">
    <property type="entry name" value="IMMUNOGLOBULIN V-SET DOMAIN-CONTAINING PROTEIN"/>
    <property type="match status" value="1"/>
</dbReference>
<dbReference type="Proteomes" id="UP000693946">
    <property type="component" value="Linkage Group LG12"/>
</dbReference>
<keyword evidence="9" id="KW-1185">Reference proteome</keyword>
<keyword evidence="5" id="KW-1133">Transmembrane helix</keyword>
<dbReference type="InterPro" id="IPR015631">
    <property type="entry name" value="CD2/SLAM_rcpt"/>
</dbReference>
<evidence type="ECO:0000256" key="6">
    <source>
        <dbReference type="SAM" id="SignalP"/>
    </source>
</evidence>
<protein>
    <submittedName>
        <fullName evidence="8">Hemicentin-1-like isoform X1</fullName>
    </submittedName>
</protein>
<sequence>MEAVFGLLVMLLRMAHGVETHCDGRQDAAQCYGAVGGTVFIRLMDTIPPRLAFDKSKTRILRWKNNGVSIEGMKNQLSFDPSNGILIINNLQKSDSDKYSLQIQDSNGASVEHRTLNLSIQAPFSSVTLVNDCLSQGEMRMSCTTEGGGDSPQYSWTLDGHTLTQDELLSGNKDTDIIVLRQNVSGLLVCSVSNHVSSISKDMRIPTCVFINCTLSNGTHVSQWVFAATNTLCVEPTTVTDTTAGYECGDASNVLKLYLQGVETHCDGRQDGAQCYEAVGGTVFIKLMDTIPPRFTFQKSKTRILRWKNKTLSIEVMKKRLTFDPSNGTLRINNLQKSDSDKYSLEIQDSNGAAVENRTLNLSIQAPLSSVTLVNDCLSQGEMRMSCTTDGGGDSPQYSWTLDGHTLTQDELLSGNKDTDIIVLRQNVSGLLVCSVSNHVSSISKDMRIPTCGFINCTLSNGTHVSQFAATNTLCVEPTTVTDTTAEYLPVMAGVLSALVLLLVLGVSVICVQKKKKTSAKEEEDEQELTYSDVRVVQRRHIQQRDEGEVEYGQVRISE</sequence>
<keyword evidence="3 5" id="KW-0472">Membrane</keyword>
<reference evidence="8 9" key="1">
    <citation type="journal article" date="2021" name="Sci. Rep.">
        <title>Chromosome anchoring in Senegalese sole (Solea senegalensis) reveals sex-associated markers and genome rearrangements in flatfish.</title>
        <authorList>
            <person name="Guerrero-Cozar I."/>
            <person name="Gomez-Garrido J."/>
            <person name="Berbel C."/>
            <person name="Martinez-Blanch J.F."/>
            <person name="Alioto T."/>
            <person name="Claros M.G."/>
            <person name="Gagnaire P.A."/>
            <person name="Manchado M."/>
        </authorList>
    </citation>
    <scope>NUCLEOTIDE SEQUENCE [LARGE SCALE GENOMIC DNA]</scope>
    <source>
        <strain evidence="8">Sse05_10M</strain>
    </source>
</reference>
<feature type="domain" description="Ig-like" evidence="7">
    <location>
        <begin position="367"/>
        <end position="450"/>
    </location>
</feature>
<evidence type="ECO:0000256" key="1">
    <source>
        <dbReference type="ARBA" id="ARBA00004370"/>
    </source>
</evidence>
<dbReference type="PANTHER" id="PTHR12080">
    <property type="entry name" value="SIGNALING LYMPHOCYTIC ACTIVATION MOLECULE"/>
    <property type="match status" value="1"/>
</dbReference>
<proteinExistence type="predicted"/>
<dbReference type="EMBL" id="JAGKHQ010000004">
    <property type="protein sequence ID" value="KAG7517254.1"/>
    <property type="molecule type" value="Genomic_DNA"/>
</dbReference>
<evidence type="ECO:0000313" key="8">
    <source>
        <dbReference type="EMBL" id="KAG7517254.1"/>
    </source>
</evidence>
<evidence type="ECO:0000256" key="4">
    <source>
        <dbReference type="ARBA" id="ARBA00023180"/>
    </source>
</evidence>
<dbReference type="AlphaFoldDB" id="A0AAV6SIE9"/>
<evidence type="ECO:0000313" key="9">
    <source>
        <dbReference type="Proteomes" id="UP000693946"/>
    </source>
</evidence>
<feature type="domain" description="Ig-like" evidence="7">
    <location>
        <begin position="123"/>
        <end position="206"/>
    </location>
</feature>
<evidence type="ECO:0000256" key="5">
    <source>
        <dbReference type="SAM" id="Phobius"/>
    </source>
</evidence>
<evidence type="ECO:0000259" key="7">
    <source>
        <dbReference type="PROSITE" id="PS50835"/>
    </source>
</evidence>
<organism evidence="8 9">
    <name type="scientific">Solea senegalensis</name>
    <name type="common">Senegalese sole</name>
    <dbReference type="NCBI Taxonomy" id="28829"/>
    <lineage>
        <taxon>Eukaryota</taxon>
        <taxon>Metazoa</taxon>
        <taxon>Chordata</taxon>
        <taxon>Craniata</taxon>
        <taxon>Vertebrata</taxon>
        <taxon>Euteleostomi</taxon>
        <taxon>Actinopterygii</taxon>
        <taxon>Neopterygii</taxon>
        <taxon>Teleostei</taxon>
        <taxon>Neoteleostei</taxon>
        <taxon>Acanthomorphata</taxon>
        <taxon>Carangaria</taxon>
        <taxon>Pleuronectiformes</taxon>
        <taxon>Pleuronectoidei</taxon>
        <taxon>Soleidae</taxon>
        <taxon>Solea</taxon>
    </lineage>
</organism>
<evidence type="ECO:0000256" key="3">
    <source>
        <dbReference type="ARBA" id="ARBA00023136"/>
    </source>
</evidence>
<keyword evidence="2 6" id="KW-0732">Signal</keyword>
<dbReference type="PROSITE" id="PS50835">
    <property type="entry name" value="IG_LIKE"/>
    <property type="match status" value="2"/>
</dbReference>
<comment type="caution">
    <text evidence="8">The sequence shown here is derived from an EMBL/GenBank/DDBJ whole genome shotgun (WGS) entry which is preliminary data.</text>
</comment>
<keyword evidence="5" id="KW-0812">Transmembrane</keyword>
<feature type="signal peptide" evidence="6">
    <location>
        <begin position="1"/>
        <end position="17"/>
    </location>
</feature>
<feature type="chain" id="PRO_5043585768" evidence="6">
    <location>
        <begin position="18"/>
        <end position="559"/>
    </location>
</feature>
<feature type="transmembrane region" description="Helical" evidence="5">
    <location>
        <begin position="488"/>
        <end position="512"/>
    </location>
</feature>
<accession>A0AAV6SIE9</accession>
<dbReference type="GO" id="GO:0016020">
    <property type="term" value="C:membrane"/>
    <property type="evidence" value="ECO:0007669"/>
    <property type="project" value="UniProtKB-SubCell"/>
</dbReference>
<name>A0AAV6SIE9_SOLSE</name>
<gene>
    <name evidence="8" type="ORF">JOB18_002550</name>
</gene>
<evidence type="ECO:0000256" key="2">
    <source>
        <dbReference type="ARBA" id="ARBA00022729"/>
    </source>
</evidence>
<comment type="subcellular location">
    <subcellularLocation>
        <location evidence="1">Membrane</location>
    </subcellularLocation>
</comment>
<keyword evidence="4" id="KW-0325">Glycoprotein</keyword>
<dbReference type="InterPro" id="IPR007110">
    <property type="entry name" value="Ig-like_dom"/>
</dbReference>